<dbReference type="SUPFAM" id="SSF53187">
    <property type="entry name" value="Zn-dependent exopeptidases"/>
    <property type="match status" value="1"/>
</dbReference>
<evidence type="ECO:0000313" key="20">
    <source>
        <dbReference type="Proteomes" id="UP000199158"/>
    </source>
</evidence>
<dbReference type="Pfam" id="PF01546">
    <property type="entry name" value="Peptidase_M20"/>
    <property type="match status" value="1"/>
</dbReference>
<dbReference type="InterPro" id="IPR011650">
    <property type="entry name" value="Peptidase_M20_dimer"/>
</dbReference>
<keyword evidence="5" id="KW-0378">Hydrolase</keyword>
<evidence type="ECO:0000256" key="9">
    <source>
        <dbReference type="ARBA" id="ARBA00036421"/>
    </source>
</evidence>
<evidence type="ECO:0000256" key="12">
    <source>
        <dbReference type="ARBA" id="ARBA00061423"/>
    </source>
</evidence>
<dbReference type="GO" id="GO:0046872">
    <property type="term" value="F:metal ion binding"/>
    <property type="evidence" value="ECO:0007669"/>
    <property type="project" value="UniProtKB-KW"/>
</dbReference>
<evidence type="ECO:0000256" key="15">
    <source>
        <dbReference type="ARBA" id="ARBA00076004"/>
    </source>
</evidence>
<evidence type="ECO:0000256" key="8">
    <source>
        <dbReference type="ARBA" id="ARBA00023285"/>
    </source>
</evidence>
<dbReference type="GO" id="GO:0006508">
    <property type="term" value="P:proteolysis"/>
    <property type="evidence" value="ECO:0007669"/>
    <property type="project" value="UniProtKB-KW"/>
</dbReference>
<dbReference type="GO" id="GO:0070573">
    <property type="term" value="F:metallodipeptidase activity"/>
    <property type="evidence" value="ECO:0007669"/>
    <property type="project" value="TreeGrafter"/>
</dbReference>
<evidence type="ECO:0000259" key="18">
    <source>
        <dbReference type="Pfam" id="PF07687"/>
    </source>
</evidence>
<dbReference type="NCBIfam" id="TIGR01893">
    <property type="entry name" value="aa-his-dipept"/>
    <property type="match status" value="1"/>
</dbReference>
<evidence type="ECO:0000256" key="17">
    <source>
        <dbReference type="ARBA" id="ARBA00078074"/>
    </source>
</evidence>
<dbReference type="InterPro" id="IPR001160">
    <property type="entry name" value="Peptidase_M20C"/>
</dbReference>
<evidence type="ECO:0000256" key="13">
    <source>
        <dbReference type="ARBA" id="ARBA00071271"/>
    </source>
</evidence>
<dbReference type="PANTHER" id="PTHR43501">
    <property type="entry name" value="CYTOSOL NON-SPECIFIC DIPEPTIDASE"/>
    <property type="match status" value="1"/>
</dbReference>
<evidence type="ECO:0000256" key="10">
    <source>
        <dbReference type="ARBA" id="ARBA00038976"/>
    </source>
</evidence>
<reference evidence="19 20" key="1">
    <citation type="submission" date="2016-10" db="EMBL/GenBank/DDBJ databases">
        <authorList>
            <person name="de Groot N.N."/>
        </authorList>
    </citation>
    <scope>NUCLEOTIDE SEQUENCE [LARGE SCALE GENOMIC DNA]</scope>
    <source>
        <strain evidence="19 20">CGMCC 1.5070</strain>
    </source>
</reference>
<comment type="cofactor">
    <cofactor evidence="2">
        <name>Zn(2+)</name>
        <dbReference type="ChEBI" id="CHEBI:29105"/>
    </cofactor>
</comment>
<evidence type="ECO:0000256" key="7">
    <source>
        <dbReference type="ARBA" id="ARBA00023049"/>
    </source>
</evidence>
<dbReference type="GO" id="GO:0005829">
    <property type="term" value="C:cytosol"/>
    <property type="evidence" value="ECO:0007669"/>
    <property type="project" value="TreeGrafter"/>
</dbReference>
<dbReference type="RefSeq" id="WP_242943061.1">
    <property type="nucleotide sequence ID" value="NZ_FOCG01000001.1"/>
</dbReference>
<dbReference type="CDD" id="cd03890">
    <property type="entry name" value="M20_pepD"/>
    <property type="match status" value="1"/>
</dbReference>
<keyword evidence="7" id="KW-0482">Metalloprotease</keyword>
<evidence type="ECO:0000256" key="11">
    <source>
        <dbReference type="ARBA" id="ARBA00044252"/>
    </source>
</evidence>
<dbReference type="Gene3D" id="3.40.630.10">
    <property type="entry name" value="Zn peptidases"/>
    <property type="match status" value="2"/>
</dbReference>
<comment type="catalytic activity">
    <reaction evidence="9">
        <text>Hydrolysis of dipeptides, preferentially hydrophobic dipeptides including prolyl amino acids.</text>
        <dbReference type="EC" id="3.4.13.18"/>
    </reaction>
</comment>
<comment type="similarity">
    <text evidence="12">Belongs to the peptidase M20C family.</text>
</comment>
<dbReference type="Proteomes" id="UP000199158">
    <property type="component" value="Unassembled WGS sequence"/>
</dbReference>
<accession>A0A1H7YXG5</accession>
<dbReference type="EMBL" id="FOCG01000001">
    <property type="protein sequence ID" value="SEM50856.1"/>
    <property type="molecule type" value="Genomic_DNA"/>
</dbReference>
<keyword evidence="4" id="KW-0479">Metal-binding</keyword>
<sequence length="488" mass="53099">MMEYIVKGYEPKAIFEYFEQICAIPRSSGNEKGVADYLEAFANQHGLFCYRDELHNVVIKKAGSKGCEHLPAVMLQGHTDMVCEKNAGTVHDFDNEGIHLEVKDGFLCAKGTTLGADNGIAVAMMLALLADDTIKHPPLECVFTVQEETGLFGAVALDGSVLSAKTMINLDSEEEGIATVSCAGGMRIRLHKTIDWAKTESSLGLEIAIRGLLGGHSGADIHLEHANANKVMGRILYAVLLETQANLVAIDGGSKDNAIARECDCTLAFSTEEERKKAKTIITAVAKDIYDEVSAAEPDFRVELKEPNSLPQQMMSKDTTDAIVKLVFLAPNGMRKRNVLAGGFVVCSVNLGVIKTDSTEVVVYFSPRSSVASLQQETKKELQLLSDLFGCKLTCDSQYPGWSYAETSQIRDLFKESYSTLFGGELKIEAIHAGLECGLFIDKLSGLDAIAVGPTMFGCHTPDERLELASCERVWKLLIDVLDRLAKA</sequence>
<evidence type="ECO:0000256" key="16">
    <source>
        <dbReference type="ARBA" id="ARBA00077688"/>
    </source>
</evidence>
<evidence type="ECO:0000256" key="14">
    <source>
        <dbReference type="ARBA" id="ARBA00075285"/>
    </source>
</evidence>
<protein>
    <recommendedName>
        <fullName evidence="13">Cytosol non-specific dipeptidase</fullName>
        <ecNumber evidence="10">3.4.13.18</ecNumber>
    </recommendedName>
    <alternativeName>
        <fullName evidence="16">Aminoacyl-histidine dipeptidase</fullName>
    </alternativeName>
    <alternativeName>
        <fullName evidence="15">Beta-alanyl-histidine dipeptidase</fullName>
    </alternativeName>
    <alternativeName>
        <fullName evidence="14">Carnosinase</fullName>
    </alternativeName>
    <alternativeName>
        <fullName evidence="11">Peptidase D</fullName>
    </alternativeName>
    <alternativeName>
        <fullName evidence="17">Xaa-His dipeptidase</fullName>
    </alternativeName>
</protein>
<proteinExistence type="inferred from homology"/>
<name>A0A1H7YXG5_9FIRM</name>
<keyword evidence="3" id="KW-0645">Protease</keyword>
<feature type="domain" description="Peptidase M20 dimerisation" evidence="18">
    <location>
        <begin position="207"/>
        <end position="292"/>
    </location>
</feature>
<organism evidence="19 20">
    <name type="scientific">Hydrogenoanaerobacterium saccharovorans</name>
    <dbReference type="NCBI Taxonomy" id="474960"/>
    <lineage>
        <taxon>Bacteria</taxon>
        <taxon>Bacillati</taxon>
        <taxon>Bacillota</taxon>
        <taxon>Clostridia</taxon>
        <taxon>Eubacteriales</taxon>
        <taxon>Oscillospiraceae</taxon>
        <taxon>Hydrogenoanaerobacterium</taxon>
    </lineage>
</organism>
<evidence type="ECO:0000313" key="19">
    <source>
        <dbReference type="EMBL" id="SEM50856.1"/>
    </source>
</evidence>
<keyword evidence="6" id="KW-0862">Zinc</keyword>
<dbReference type="FunFam" id="3.40.630.10:FF:000018">
    <property type="entry name" value="Aminoacyl-histidine dipeptidase PepD"/>
    <property type="match status" value="1"/>
</dbReference>
<evidence type="ECO:0000256" key="5">
    <source>
        <dbReference type="ARBA" id="ARBA00022801"/>
    </source>
</evidence>
<evidence type="ECO:0000256" key="3">
    <source>
        <dbReference type="ARBA" id="ARBA00022670"/>
    </source>
</evidence>
<dbReference type="EC" id="3.4.13.18" evidence="10"/>
<evidence type="ECO:0000256" key="1">
    <source>
        <dbReference type="ARBA" id="ARBA00001941"/>
    </source>
</evidence>
<dbReference type="PRINTS" id="PR00934">
    <property type="entry name" value="XHISDIPTASE"/>
</dbReference>
<gene>
    <name evidence="19" type="ORF">SAMN05216180_0316</name>
</gene>
<dbReference type="FunFam" id="3.40.630.10:FF:000015">
    <property type="entry name" value="Aminoacyl-histidine dipeptidase PepD"/>
    <property type="match status" value="1"/>
</dbReference>
<comment type="cofactor">
    <cofactor evidence="1">
        <name>Co(2+)</name>
        <dbReference type="ChEBI" id="CHEBI:48828"/>
    </cofactor>
</comment>
<dbReference type="STRING" id="474960.SAMN05216180_0316"/>
<evidence type="ECO:0000256" key="6">
    <source>
        <dbReference type="ARBA" id="ARBA00022833"/>
    </source>
</evidence>
<dbReference type="AlphaFoldDB" id="A0A1H7YXG5"/>
<evidence type="ECO:0000256" key="2">
    <source>
        <dbReference type="ARBA" id="ARBA00001947"/>
    </source>
</evidence>
<dbReference type="PIRSF" id="PIRSF016599">
    <property type="entry name" value="Xaa-His_dipept"/>
    <property type="match status" value="1"/>
</dbReference>
<evidence type="ECO:0000256" key="4">
    <source>
        <dbReference type="ARBA" id="ARBA00022723"/>
    </source>
</evidence>
<dbReference type="Pfam" id="PF07687">
    <property type="entry name" value="M20_dimer"/>
    <property type="match status" value="1"/>
</dbReference>
<dbReference type="PANTHER" id="PTHR43501:SF1">
    <property type="entry name" value="CYTOSOL NON-SPECIFIC DIPEPTIDASE"/>
    <property type="match status" value="1"/>
</dbReference>
<dbReference type="InterPro" id="IPR002933">
    <property type="entry name" value="Peptidase_M20"/>
</dbReference>
<keyword evidence="20" id="KW-1185">Reference proteome</keyword>
<keyword evidence="8" id="KW-0170">Cobalt</keyword>